<keyword evidence="2" id="KW-1003">Cell membrane</keyword>
<evidence type="ECO:0000256" key="5">
    <source>
        <dbReference type="ARBA" id="ARBA00023136"/>
    </source>
</evidence>
<keyword evidence="5 6" id="KW-0472">Membrane</keyword>
<dbReference type="OrthoDB" id="8455471at2"/>
<sequence>MEYGLFGLIVLIADLYAIYQVLTSGTTTLSKILWTLAILILPILGFLVWLVAGPRGSSVRV</sequence>
<dbReference type="AlphaFoldDB" id="A0A1I4DUM7"/>
<dbReference type="Proteomes" id="UP000199550">
    <property type="component" value="Unassembled WGS sequence"/>
</dbReference>
<dbReference type="RefSeq" id="WP_090186787.1">
    <property type="nucleotide sequence ID" value="NZ_CAXIDI010000001.1"/>
</dbReference>
<dbReference type="GO" id="GO:0005886">
    <property type="term" value="C:plasma membrane"/>
    <property type="evidence" value="ECO:0007669"/>
    <property type="project" value="UniProtKB-SubCell"/>
</dbReference>
<organism evidence="8 9">
    <name type="scientific">Loktanella salsilacus</name>
    <dbReference type="NCBI Taxonomy" id="195913"/>
    <lineage>
        <taxon>Bacteria</taxon>
        <taxon>Pseudomonadati</taxon>
        <taxon>Pseudomonadota</taxon>
        <taxon>Alphaproteobacteria</taxon>
        <taxon>Rhodobacterales</taxon>
        <taxon>Roseobacteraceae</taxon>
        <taxon>Loktanella</taxon>
    </lineage>
</organism>
<feature type="domain" description="Cardiolipin synthase N-terminal" evidence="7">
    <location>
        <begin position="12"/>
        <end position="54"/>
    </location>
</feature>
<gene>
    <name evidence="8" type="ORF">SAMN04488004_10559</name>
</gene>
<dbReference type="Pfam" id="PF13396">
    <property type="entry name" value="PLDc_N"/>
    <property type="match status" value="1"/>
</dbReference>
<evidence type="ECO:0000313" key="8">
    <source>
        <dbReference type="EMBL" id="SFK96753.1"/>
    </source>
</evidence>
<proteinExistence type="predicted"/>
<accession>A0A1I4DUM7</accession>
<feature type="transmembrane region" description="Helical" evidence="6">
    <location>
        <begin position="33"/>
        <end position="52"/>
    </location>
</feature>
<evidence type="ECO:0000256" key="2">
    <source>
        <dbReference type="ARBA" id="ARBA00022475"/>
    </source>
</evidence>
<evidence type="ECO:0000313" key="9">
    <source>
        <dbReference type="Proteomes" id="UP000199550"/>
    </source>
</evidence>
<evidence type="ECO:0000256" key="1">
    <source>
        <dbReference type="ARBA" id="ARBA00004651"/>
    </source>
</evidence>
<evidence type="ECO:0000259" key="7">
    <source>
        <dbReference type="Pfam" id="PF13396"/>
    </source>
</evidence>
<dbReference type="InterPro" id="IPR027379">
    <property type="entry name" value="CLS_N"/>
</dbReference>
<evidence type="ECO:0000256" key="6">
    <source>
        <dbReference type="SAM" id="Phobius"/>
    </source>
</evidence>
<evidence type="ECO:0000256" key="4">
    <source>
        <dbReference type="ARBA" id="ARBA00022989"/>
    </source>
</evidence>
<reference evidence="8 9" key="1">
    <citation type="submission" date="2016-10" db="EMBL/GenBank/DDBJ databases">
        <authorList>
            <person name="de Groot N.N."/>
        </authorList>
    </citation>
    <scope>NUCLEOTIDE SEQUENCE [LARGE SCALE GENOMIC DNA]</scope>
    <source>
        <strain evidence="8 9">DSM 16199</strain>
    </source>
</reference>
<evidence type="ECO:0000256" key="3">
    <source>
        <dbReference type="ARBA" id="ARBA00022692"/>
    </source>
</evidence>
<name>A0A1I4DUM7_9RHOB</name>
<keyword evidence="4 6" id="KW-1133">Transmembrane helix</keyword>
<dbReference type="GeneID" id="97891984"/>
<keyword evidence="3 6" id="KW-0812">Transmembrane</keyword>
<dbReference type="EMBL" id="FOTF01000005">
    <property type="protein sequence ID" value="SFK96753.1"/>
    <property type="molecule type" value="Genomic_DNA"/>
</dbReference>
<protein>
    <submittedName>
        <fullName evidence="8">Phospholipase_D-nuclease N-terminal</fullName>
    </submittedName>
</protein>
<comment type="subcellular location">
    <subcellularLocation>
        <location evidence="1">Cell membrane</location>
        <topology evidence="1">Multi-pass membrane protein</topology>
    </subcellularLocation>
</comment>
<dbReference type="STRING" id="195913.SAMN04488004_10559"/>
<keyword evidence="9" id="KW-1185">Reference proteome</keyword>